<gene>
    <name evidence="4" type="ORF">BJ554DRAFT_7611</name>
</gene>
<dbReference type="GO" id="GO:0005739">
    <property type="term" value="C:mitochondrion"/>
    <property type="evidence" value="ECO:0007669"/>
    <property type="project" value="TreeGrafter"/>
</dbReference>
<evidence type="ECO:0000313" key="5">
    <source>
        <dbReference type="Proteomes" id="UP000673691"/>
    </source>
</evidence>
<reference evidence="4 5" key="1">
    <citation type="journal article" name="Sci. Rep.">
        <title>Genome-scale phylogenetic analyses confirm Olpidium as the closest living zoosporic fungus to the non-flagellated, terrestrial fungi.</title>
        <authorList>
            <person name="Chang Y."/>
            <person name="Rochon D."/>
            <person name="Sekimoto S."/>
            <person name="Wang Y."/>
            <person name="Chovatia M."/>
            <person name="Sandor L."/>
            <person name="Salamov A."/>
            <person name="Grigoriev I.V."/>
            <person name="Stajich J.E."/>
            <person name="Spatafora J.W."/>
        </authorList>
    </citation>
    <scope>NUCLEOTIDE SEQUENCE [LARGE SCALE GENOMIC DNA]</scope>
    <source>
        <strain evidence="4">S191</strain>
    </source>
</reference>
<name>A0A8H7ZW95_9FUNG</name>
<dbReference type="GO" id="GO:0047046">
    <property type="term" value="F:homoisocitrate dehydrogenase activity"/>
    <property type="evidence" value="ECO:0007669"/>
    <property type="project" value="TreeGrafter"/>
</dbReference>
<dbReference type="SUPFAM" id="SSF53659">
    <property type="entry name" value="Isocitrate/Isopropylmalate dehydrogenase-like"/>
    <property type="match status" value="1"/>
</dbReference>
<dbReference type="PANTHER" id="PTHR11835:SF48">
    <property type="entry name" value="HOMOISOCITRATE DEHYDROGENASE, MITOCHONDRIAL"/>
    <property type="match status" value="1"/>
</dbReference>
<dbReference type="GO" id="GO:0051287">
    <property type="term" value="F:NAD binding"/>
    <property type="evidence" value="ECO:0007669"/>
    <property type="project" value="InterPro"/>
</dbReference>
<feature type="domain" description="Isopropylmalate dehydrogenase-like" evidence="3">
    <location>
        <begin position="43"/>
        <end position="404"/>
    </location>
</feature>
<proteinExistence type="inferred from homology"/>
<dbReference type="Proteomes" id="UP000673691">
    <property type="component" value="Unassembled WGS sequence"/>
</dbReference>
<dbReference type="Gene3D" id="3.40.718.10">
    <property type="entry name" value="Isopropylmalate Dehydrogenase"/>
    <property type="match status" value="1"/>
</dbReference>
<dbReference type="PROSITE" id="PS00470">
    <property type="entry name" value="IDH_IMDH"/>
    <property type="match status" value="1"/>
</dbReference>
<sequence>MRRSLPASFALPTSAAPRPPLPGAAALAGRSRRLRDDAGHALTIGLIPADGIGREVMPVRQNPPLRPHVLRRMARSCPKHVTDLPPRRSPCVLLARETFGEGEKSAARRVLEAVSRHRSAAEPAFRFLDLDAGFDHFRATGAALPDATVDALRNECDGAIFGSVSSPSHAVPGYSSPIVKLRKELDLFANMRPVVSVAAKGAADGGKRIDMVIDRQCRGTGEEWALHSLPPRRFLLFIQYVKRERVTAGDDGLRVATADRVITERASRRIGRTAFQLALQRHSAGRTATPKVTVVHKSNVLSVTDGLFREAVRAVQQEDPAFRNVVVEEQLVDSMVYVARYRLFREPHVFDVVVAPNLYGDIISDGAAALVGSLGVVPSANVGDGFVVAEPGARPLVRDGADALG</sequence>
<organism evidence="4 5">
    <name type="scientific">Olpidium bornovanus</name>
    <dbReference type="NCBI Taxonomy" id="278681"/>
    <lineage>
        <taxon>Eukaryota</taxon>
        <taxon>Fungi</taxon>
        <taxon>Fungi incertae sedis</taxon>
        <taxon>Olpidiomycota</taxon>
        <taxon>Olpidiomycotina</taxon>
        <taxon>Olpidiomycetes</taxon>
        <taxon>Olpidiales</taxon>
        <taxon>Olpidiaceae</taxon>
        <taxon>Olpidium</taxon>
    </lineage>
</organism>
<dbReference type="GO" id="GO:0004449">
    <property type="term" value="F:isocitrate dehydrogenase (NAD+) activity"/>
    <property type="evidence" value="ECO:0007669"/>
    <property type="project" value="TreeGrafter"/>
</dbReference>
<protein>
    <recommendedName>
        <fullName evidence="3">Isopropylmalate dehydrogenase-like domain-containing protein</fullName>
    </recommendedName>
</protein>
<dbReference type="PANTHER" id="PTHR11835">
    <property type="entry name" value="DECARBOXYLATING DEHYDROGENASES-ISOCITRATE, ISOPROPYLMALATE, TARTRATE"/>
    <property type="match status" value="1"/>
</dbReference>
<dbReference type="SMART" id="SM01329">
    <property type="entry name" value="Iso_dh"/>
    <property type="match status" value="1"/>
</dbReference>
<dbReference type="InterPro" id="IPR024084">
    <property type="entry name" value="IsoPropMal-DH-like_dom"/>
</dbReference>
<accession>A0A8H7ZW95</accession>
<dbReference type="GO" id="GO:0006099">
    <property type="term" value="P:tricarboxylic acid cycle"/>
    <property type="evidence" value="ECO:0007669"/>
    <property type="project" value="TreeGrafter"/>
</dbReference>
<dbReference type="EMBL" id="JAEFCI010005343">
    <property type="protein sequence ID" value="KAG5460352.1"/>
    <property type="molecule type" value="Genomic_DNA"/>
</dbReference>
<dbReference type="GO" id="GO:0006102">
    <property type="term" value="P:isocitrate metabolic process"/>
    <property type="evidence" value="ECO:0007669"/>
    <property type="project" value="TreeGrafter"/>
</dbReference>
<keyword evidence="5" id="KW-1185">Reference proteome</keyword>
<evidence type="ECO:0000256" key="1">
    <source>
        <dbReference type="ARBA" id="ARBA00007769"/>
    </source>
</evidence>
<comment type="similarity">
    <text evidence="1">Belongs to the isocitrate and isopropylmalate dehydrogenases family.</text>
</comment>
<dbReference type="AlphaFoldDB" id="A0A8H7ZW95"/>
<dbReference type="InterPro" id="IPR019818">
    <property type="entry name" value="IsoCit/isopropylmalate_DH_CS"/>
</dbReference>
<evidence type="ECO:0000256" key="2">
    <source>
        <dbReference type="SAM" id="MobiDB-lite"/>
    </source>
</evidence>
<comment type="caution">
    <text evidence="4">The sequence shown here is derived from an EMBL/GenBank/DDBJ whole genome shotgun (WGS) entry which is preliminary data.</text>
</comment>
<dbReference type="GO" id="GO:0009085">
    <property type="term" value="P:lysine biosynthetic process"/>
    <property type="evidence" value="ECO:0007669"/>
    <property type="project" value="TreeGrafter"/>
</dbReference>
<feature type="region of interest" description="Disordered" evidence="2">
    <location>
        <begin position="1"/>
        <end position="23"/>
    </location>
</feature>
<evidence type="ECO:0000259" key="3">
    <source>
        <dbReference type="SMART" id="SM01329"/>
    </source>
</evidence>
<dbReference type="GO" id="GO:0000287">
    <property type="term" value="F:magnesium ion binding"/>
    <property type="evidence" value="ECO:0007669"/>
    <property type="project" value="InterPro"/>
</dbReference>
<dbReference type="OrthoDB" id="10261637at2759"/>
<dbReference type="Pfam" id="PF00180">
    <property type="entry name" value="Iso_dh"/>
    <property type="match status" value="1"/>
</dbReference>
<evidence type="ECO:0000313" key="4">
    <source>
        <dbReference type="EMBL" id="KAG5460352.1"/>
    </source>
</evidence>